<name>A0A0D3D3K7_BRAOL</name>
<reference evidence="1 2" key="1">
    <citation type="journal article" date="2014" name="Genome Biol.">
        <title>Transcriptome and methylome profiling reveals relics of genome dominance in the mesopolyploid Brassica oleracea.</title>
        <authorList>
            <person name="Parkin I.A."/>
            <person name="Koh C."/>
            <person name="Tang H."/>
            <person name="Robinson S.J."/>
            <person name="Kagale S."/>
            <person name="Clarke W.E."/>
            <person name="Town C.D."/>
            <person name="Nixon J."/>
            <person name="Krishnakumar V."/>
            <person name="Bidwell S.L."/>
            <person name="Denoeud F."/>
            <person name="Belcram H."/>
            <person name="Links M.G."/>
            <person name="Just J."/>
            <person name="Clarke C."/>
            <person name="Bender T."/>
            <person name="Huebert T."/>
            <person name="Mason A.S."/>
            <person name="Pires J.C."/>
            <person name="Barker G."/>
            <person name="Moore J."/>
            <person name="Walley P.G."/>
            <person name="Manoli S."/>
            <person name="Batley J."/>
            <person name="Edwards D."/>
            <person name="Nelson M.N."/>
            <person name="Wang X."/>
            <person name="Paterson A.H."/>
            <person name="King G."/>
            <person name="Bancroft I."/>
            <person name="Chalhoub B."/>
            <person name="Sharpe A.G."/>
        </authorList>
    </citation>
    <scope>NUCLEOTIDE SEQUENCE</scope>
    <source>
        <strain evidence="1 2">cv. TO1000</strain>
    </source>
</reference>
<protein>
    <submittedName>
        <fullName evidence="1">Uncharacterized protein</fullName>
    </submittedName>
</protein>
<dbReference type="Proteomes" id="UP000032141">
    <property type="component" value="Chromosome C7"/>
</dbReference>
<dbReference type="HOGENOM" id="CLU_073696_0_0_1"/>
<sequence>MGDQDKEKNMENPDVVHKALADHNQTASLDTGRLDGRFESHHDWVVDLKWLGMSPKGTSCQWSRVPEVVSCQRMQVTKRYKIPKVTNIKRYEDQEVPMTEGVHVPNGVFETSYVRSLWISLGLVKSRQGHGLSKPGYESQGPRPDQELRMVLVKPRSRESSVSERLCNVWLDDARDELVIVYETVKKLCIGSHVSK</sequence>
<proteinExistence type="predicted"/>
<evidence type="ECO:0000313" key="1">
    <source>
        <dbReference type="EnsemblPlants" id="Bo7g015070.1"/>
    </source>
</evidence>
<dbReference type="EnsemblPlants" id="Bo7g015070.1">
    <property type="protein sequence ID" value="Bo7g015070.1"/>
    <property type="gene ID" value="Bo7g015070"/>
</dbReference>
<reference evidence="1" key="2">
    <citation type="submission" date="2015-03" db="UniProtKB">
        <authorList>
            <consortium name="EnsemblPlants"/>
        </authorList>
    </citation>
    <scope>IDENTIFICATION</scope>
</reference>
<dbReference type="AlphaFoldDB" id="A0A0D3D3K7"/>
<dbReference type="Gramene" id="Bo7g015070.1">
    <property type="protein sequence ID" value="Bo7g015070.1"/>
    <property type="gene ID" value="Bo7g015070"/>
</dbReference>
<evidence type="ECO:0000313" key="2">
    <source>
        <dbReference type="Proteomes" id="UP000032141"/>
    </source>
</evidence>
<keyword evidence="2" id="KW-1185">Reference proteome</keyword>
<organism evidence="1 2">
    <name type="scientific">Brassica oleracea var. oleracea</name>
    <dbReference type="NCBI Taxonomy" id="109376"/>
    <lineage>
        <taxon>Eukaryota</taxon>
        <taxon>Viridiplantae</taxon>
        <taxon>Streptophyta</taxon>
        <taxon>Embryophyta</taxon>
        <taxon>Tracheophyta</taxon>
        <taxon>Spermatophyta</taxon>
        <taxon>Magnoliopsida</taxon>
        <taxon>eudicotyledons</taxon>
        <taxon>Gunneridae</taxon>
        <taxon>Pentapetalae</taxon>
        <taxon>rosids</taxon>
        <taxon>malvids</taxon>
        <taxon>Brassicales</taxon>
        <taxon>Brassicaceae</taxon>
        <taxon>Brassiceae</taxon>
        <taxon>Brassica</taxon>
    </lineage>
</organism>
<accession>A0A0D3D3K7</accession>